<dbReference type="InterPro" id="IPR012340">
    <property type="entry name" value="NA-bd_OB-fold"/>
</dbReference>
<dbReference type="SMART" id="SM01185">
    <property type="entry name" value="EFP"/>
    <property type="match status" value="1"/>
</dbReference>
<evidence type="ECO:0000256" key="6">
    <source>
        <dbReference type="ARBA" id="ARBA00022917"/>
    </source>
</evidence>
<proteinExistence type="inferred from homology"/>
<feature type="domain" description="Elongation factor P C-terminal" evidence="10">
    <location>
        <begin position="130"/>
        <end position="186"/>
    </location>
</feature>
<dbReference type="Pfam" id="PF08207">
    <property type="entry name" value="EFP_N"/>
    <property type="match status" value="1"/>
</dbReference>
<dbReference type="NCBIfam" id="TIGR00038">
    <property type="entry name" value="efp"/>
    <property type="match status" value="1"/>
</dbReference>
<comment type="similarity">
    <text evidence="3 7 9">Belongs to the elongation factor P family.</text>
</comment>
<sequence>MATTADIRNGMCIEFKNDLYSVVQFQHVKPGKGPAFVRTKLKNVSTGKVLENTFSVGVKLNEQRVERRSYQFLYKEDLGYVFMNNETYEQVIIEEKLIDNHDFLKDGLNCEVVYHADTETPLLVDLPINIEFEVTYTEPGVRGDTSSTNSLKAATIDTGSQIMVPLFVNTGDWIKVDTRDRSYVERVKK</sequence>
<dbReference type="SUPFAM" id="SSF50104">
    <property type="entry name" value="Translation proteins SH3-like domain"/>
    <property type="match status" value="1"/>
</dbReference>
<dbReference type="SMART" id="SM00841">
    <property type="entry name" value="Elong-fact-P_C"/>
    <property type="match status" value="1"/>
</dbReference>
<dbReference type="GO" id="GO:0043043">
    <property type="term" value="P:peptide biosynthetic process"/>
    <property type="evidence" value="ECO:0007669"/>
    <property type="project" value="InterPro"/>
</dbReference>
<dbReference type="UniPathway" id="UPA00345"/>
<keyword evidence="13" id="KW-1185">Reference proteome</keyword>
<reference evidence="12 13" key="1">
    <citation type="submission" date="2017-05" db="EMBL/GenBank/DDBJ databases">
        <authorList>
            <person name="Varghese N."/>
            <person name="Submissions S."/>
        </authorList>
    </citation>
    <scope>NUCLEOTIDE SEQUENCE [LARGE SCALE GENOMIC DNA]</scope>
    <source>
        <strain evidence="12 13">DSM 27040</strain>
    </source>
</reference>
<evidence type="ECO:0000256" key="9">
    <source>
        <dbReference type="RuleBase" id="RU004389"/>
    </source>
</evidence>
<dbReference type="GO" id="GO:0003746">
    <property type="term" value="F:translation elongation factor activity"/>
    <property type="evidence" value="ECO:0007669"/>
    <property type="project" value="UniProtKB-UniRule"/>
</dbReference>
<organism evidence="12 13">
    <name type="scientific">Saccharicrinis carchari</name>
    <dbReference type="NCBI Taxonomy" id="1168039"/>
    <lineage>
        <taxon>Bacteria</taxon>
        <taxon>Pseudomonadati</taxon>
        <taxon>Bacteroidota</taxon>
        <taxon>Bacteroidia</taxon>
        <taxon>Marinilabiliales</taxon>
        <taxon>Marinilabiliaceae</taxon>
        <taxon>Saccharicrinis</taxon>
    </lineage>
</organism>
<gene>
    <name evidence="7" type="primary">efp</name>
    <name evidence="12" type="ORF">SAMN06265379_10914</name>
</gene>
<keyword evidence="4 7" id="KW-0963">Cytoplasm</keyword>
<dbReference type="RefSeq" id="WP_142534220.1">
    <property type="nucleotide sequence ID" value="NZ_FXTB01000009.1"/>
</dbReference>
<protein>
    <recommendedName>
        <fullName evidence="7 8">Elongation factor P</fullName>
        <shortName evidence="7">EF-P</shortName>
    </recommendedName>
</protein>
<dbReference type="AlphaFoldDB" id="A0A521EII2"/>
<keyword evidence="6 7" id="KW-0648">Protein biosynthesis</keyword>
<dbReference type="InterPro" id="IPR015365">
    <property type="entry name" value="Elong-fact-P_C"/>
</dbReference>
<evidence type="ECO:0000256" key="4">
    <source>
        <dbReference type="ARBA" id="ARBA00022490"/>
    </source>
</evidence>
<dbReference type="InterPro" id="IPR013185">
    <property type="entry name" value="Transl_elong_KOW-like"/>
</dbReference>
<comment type="subcellular location">
    <subcellularLocation>
        <location evidence="1 7">Cytoplasm</location>
    </subcellularLocation>
</comment>
<dbReference type="Gene3D" id="2.40.50.140">
    <property type="entry name" value="Nucleic acid-binding proteins"/>
    <property type="match status" value="2"/>
</dbReference>
<dbReference type="CDD" id="cd04470">
    <property type="entry name" value="S1_EF-P_repeat_1"/>
    <property type="match status" value="1"/>
</dbReference>
<keyword evidence="5 7" id="KW-0251">Elongation factor</keyword>
<dbReference type="InterPro" id="IPR001059">
    <property type="entry name" value="Transl_elong_P/YeiP_cen"/>
</dbReference>
<dbReference type="PROSITE" id="PS01275">
    <property type="entry name" value="EFP"/>
    <property type="match status" value="1"/>
</dbReference>
<dbReference type="FunFam" id="2.40.50.140:FF:000004">
    <property type="entry name" value="Elongation factor P"/>
    <property type="match status" value="1"/>
</dbReference>
<evidence type="ECO:0000256" key="7">
    <source>
        <dbReference type="HAMAP-Rule" id="MF_00141"/>
    </source>
</evidence>
<dbReference type="PIRSF" id="PIRSF005901">
    <property type="entry name" value="EF-P"/>
    <property type="match status" value="1"/>
</dbReference>
<comment type="pathway">
    <text evidence="2 7">Protein biosynthesis; polypeptide chain elongation.</text>
</comment>
<dbReference type="HAMAP" id="MF_00141">
    <property type="entry name" value="EF_P"/>
    <property type="match status" value="1"/>
</dbReference>
<evidence type="ECO:0000313" key="12">
    <source>
        <dbReference type="EMBL" id="SMO82960.1"/>
    </source>
</evidence>
<evidence type="ECO:0000256" key="8">
    <source>
        <dbReference type="NCBIfam" id="TIGR00038"/>
    </source>
</evidence>
<evidence type="ECO:0000256" key="2">
    <source>
        <dbReference type="ARBA" id="ARBA00004815"/>
    </source>
</evidence>
<dbReference type="InterPro" id="IPR008991">
    <property type="entry name" value="Translation_prot_SH3-like_sf"/>
</dbReference>
<evidence type="ECO:0000259" key="11">
    <source>
        <dbReference type="SMART" id="SM01185"/>
    </source>
</evidence>
<dbReference type="NCBIfam" id="NF001810">
    <property type="entry name" value="PRK00529.1"/>
    <property type="match status" value="1"/>
</dbReference>
<dbReference type="PANTHER" id="PTHR30053">
    <property type="entry name" value="ELONGATION FACTOR P"/>
    <property type="match status" value="1"/>
</dbReference>
<evidence type="ECO:0000256" key="3">
    <source>
        <dbReference type="ARBA" id="ARBA00009479"/>
    </source>
</evidence>
<evidence type="ECO:0000259" key="10">
    <source>
        <dbReference type="SMART" id="SM00841"/>
    </source>
</evidence>
<dbReference type="FunFam" id="2.40.50.140:FF:000009">
    <property type="entry name" value="Elongation factor P"/>
    <property type="match status" value="1"/>
</dbReference>
<dbReference type="InterPro" id="IPR011768">
    <property type="entry name" value="Transl_elongation_fac_P"/>
</dbReference>
<dbReference type="CDD" id="cd05794">
    <property type="entry name" value="S1_EF-P_repeat_2"/>
    <property type="match status" value="1"/>
</dbReference>
<feature type="domain" description="Translation elongation factor P/YeiP central" evidence="11">
    <location>
        <begin position="67"/>
        <end position="122"/>
    </location>
</feature>
<dbReference type="Pfam" id="PF09285">
    <property type="entry name" value="Elong-fact-P_C"/>
    <property type="match status" value="1"/>
</dbReference>
<dbReference type="Proteomes" id="UP000319040">
    <property type="component" value="Unassembled WGS sequence"/>
</dbReference>
<dbReference type="InterPro" id="IPR014722">
    <property type="entry name" value="Rib_uL2_dom2"/>
</dbReference>
<accession>A0A521EII2</accession>
<evidence type="ECO:0000313" key="13">
    <source>
        <dbReference type="Proteomes" id="UP000319040"/>
    </source>
</evidence>
<dbReference type="GO" id="GO:0005829">
    <property type="term" value="C:cytosol"/>
    <property type="evidence" value="ECO:0007669"/>
    <property type="project" value="UniProtKB-ARBA"/>
</dbReference>
<dbReference type="Pfam" id="PF01132">
    <property type="entry name" value="EFP"/>
    <property type="match status" value="1"/>
</dbReference>
<dbReference type="PANTHER" id="PTHR30053:SF12">
    <property type="entry name" value="ELONGATION FACTOR P (EF-P) FAMILY PROTEIN"/>
    <property type="match status" value="1"/>
</dbReference>
<dbReference type="InterPro" id="IPR020599">
    <property type="entry name" value="Transl_elong_fac_P/YeiP"/>
</dbReference>
<comment type="function">
    <text evidence="7">Involved in peptide bond synthesis. Stimulates efficient translation and peptide-bond synthesis on native or reconstituted 70S ribosomes in vitro. Probably functions indirectly by altering the affinity of the ribosome for aminoacyl-tRNA, thus increasing their reactivity as acceptors for peptidyl transferase.</text>
</comment>
<dbReference type="InterPro" id="IPR013852">
    <property type="entry name" value="Transl_elong_P/YeiP_CS"/>
</dbReference>
<evidence type="ECO:0000256" key="1">
    <source>
        <dbReference type="ARBA" id="ARBA00004496"/>
    </source>
</evidence>
<dbReference type="Gene3D" id="2.30.30.30">
    <property type="match status" value="1"/>
</dbReference>
<dbReference type="FunFam" id="2.30.30.30:FF:000003">
    <property type="entry name" value="Elongation factor P"/>
    <property type="match status" value="1"/>
</dbReference>
<dbReference type="SUPFAM" id="SSF50249">
    <property type="entry name" value="Nucleic acid-binding proteins"/>
    <property type="match status" value="2"/>
</dbReference>
<dbReference type="EMBL" id="FXTB01000009">
    <property type="protein sequence ID" value="SMO82960.1"/>
    <property type="molecule type" value="Genomic_DNA"/>
</dbReference>
<dbReference type="OrthoDB" id="9801844at2"/>
<evidence type="ECO:0000256" key="5">
    <source>
        <dbReference type="ARBA" id="ARBA00022768"/>
    </source>
</evidence>
<name>A0A521EII2_SACCC</name>